<gene>
    <name evidence="1" type="ordered locus">Bcep1808_7450</name>
</gene>
<keyword evidence="1" id="KW-0614">Plasmid</keyword>
<geneLocation type="plasmid" evidence="1 2">
    <name>pBVIE03</name>
</geneLocation>
<dbReference type="HOGENOM" id="CLU_194345_0_0_4"/>
<name>A4JVM4_BURVG</name>
<protein>
    <submittedName>
        <fullName evidence="1">Uncharacterized protein</fullName>
    </submittedName>
</protein>
<dbReference type="EMBL" id="CP000619">
    <property type="protein sequence ID" value="ABO60327.1"/>
    <property type="molecule type" value="Genomic_DNA"/>
</dbReference>
<organism evidence="1 2">
    <name type="scientific">Burkholderia vietnamiensis (strain G4 / LMG 22486)</name>
    <name type="common">Burkholderia cepacia (strain R1808)</name>
    <dbReference type="NCBI Taxonomy" id="269482"/>
    <lineage>
        <taxon>Bacteria</taxon>
        <taxon>Pseudomonadati</taxon>
        <taxon>Pseudomonadota</taxon>
        <taxon>Betaproteobacteria</taxon>
        <taxon>Burkholderiales</taxon>
        <taxon>Burkholderiaceae</taxon>
        <taxon>Burkholderia</taxon>
        <taxon>Burkholderia cepacia complex</taxon>
    </lineage>
</organism>
<dbReference type="Proteomes" id="UP000002287">
    <property type="component" value="Plasmid pBVIE03"/>
</dbReference>
<evidence type="ECO:0000313" key="2">
    <source>
        <dbReference type="Proteomes" id="UP000002287"/>
    </source>
</evidence>
<accession>A4JVM4</accession>
<dbReference type="AlphaFoldDB" id="A4JVM4"/>
<reference evidence="1 2" key="1">
    <citation type="submission" date="2007-03" db="EMBL/GenBank/DDBJ databases">
        <title>Complete sequence of plasmid pBVIE03 of Burkholderia vietnamiensis G4.</title>
        <authorList>
            <consortium name="US DOE Joint Genome Institute"/>
            <person name="Copeland A."/>
            <person name="Lucas S."/>
            <person name="Lapidus A."/>
            <person name="Barry K."/>
            <person name="Detter J.C."/>
            <person name="Glavina del Rio T."/>
            <person name="Hammon N."/>
            <person name="Israni S."/>
            <person name="Dalin E."/>
            <person name="Tice H."/>
            <person name="Pitluck S."/>
            <person name="Chain P."/>
            <person name="Malfatti S."/>
            <person name="Shin M."/>
            <person name="Vergez L."/>
            <person name="Schmutz J."/>
            <person name="Larimer F."/>
            <person name="Land M."/>
            <person name="Hauser L."/>
            <person name="Kyrpides N."/>
            <person name="Tiedje J."/>
            <person name="Richardson P."/>
        </authorList>
    </citation>
    <scope>NUCLEOTIDE SEQUENCE [LARGE SCALE GENOMIC DNA]</scope>
    <source>
        <strain evidence="2">G4 / LMG 22486</strain>
        <plasmid evidence="1 2">pBVIE03</plasmid>
    </source>
</reference>
<proteinExistence type="predicted"/>
<evidence type="ECO:0000313" key="1">
    <source>
        <dbReference type="EMBL" id="ABO60327.1"/>
    </source>
</evidence>
<dbReference type="KEGG" id="bvi:Bcep1808_7450"/>
<sequence>MEKMSVFATAQQELSEMLKVQVAITQWDDAIAHGKVKIEDVSEEALEGHRARIRRLEAIKDKYDL</sequence>